<gene>
    <name evidence="1" type="ORF">FF38_01535</name>
</gene>
<evidence type="ECO:0000313" key="1">
    <source>
        <dbReference type="EMBL" id="KNC32222.1"/>
    </source>
</evidence>
<evidence type="ECO:0000313" key="2">
    <source>
        <dbReference type="Proteomes" id="UP000037069"/>
    </source>
</evidence>
<reference evidence="1 2" key="1">
    <citation type="journal article" date="2015" name="Nat. Commun.">
        <title>Lucilia cuprina genome unlocks parasitic fly biology to underpin future interventions.</title>
        <authorList>
            <person name="Anstead C.A."/>
            <person name="Korhonen P.K."/>
            <person name="Young N.D."/>
            <person name="Hall R.S."/>
            <person name="Jex A.R."/>
            <person name="Murali S.C."/>
            <person name="Hughes D.S."/>
            <person name="Lee S.F."/>
            <person name="Perry T."/>
            <person name="Stroehlein A.J."/>
            <person name="Ansell B.R."/>
            <person name="Breugelmans B."/>
            <person name="Hofmann A."/>
            <person name="Qu J."/>
            <person name="Dugan S."/>
            <person name="Lee S.L."/>
            <person name="Chao H."/>
            <person name="Dinh H."/>
            <person name="Han Y."/>
            <person name="Doddapaneni H.V."/>
            <person name="Worley K.C."/>
            <person name="Muzny D.M."/>
            <person name="Ioannidis P."/>
            <person name="Waterhouse R.M."/>
            <person name="Zdobnov E.M."/>
            <person name="James P.J."/>
            <person name="Bagnall N.H."/>
            <person name="Kotze A.C."/>
            <person name="Gibbs R.A."/>
            <person name="Richards S."/>
            <person name="Batterham P."/>
            <person name="Gasser R.B."/>
        </authorList>
    </citation>
    <scope>NUCLEOTIDE SEQUENCE [LARGE SCALE GENOMIC DNA]</scope>
    <source>
        <strain evidence="1 2">LS</strain>
        <tissue evidence="1">Full body</tissue>
    </source>
</reference>
<name>A0A0L0CJ19_LUCCU</name>
<sequence>MKNFIRAFIRSFFIRAFINKSTLSTSQHENTKGDFVESSPIRLRSMPFQLLELSAAAVIPYVPLGRRFCRHNAKRVLLGEVGCSSGDEACGESMSSVFSSGQLSEGEAIRSRIHESRNQNLRLGKGLTVNSLAEFKLSDDEELLATGWRLSKRLLGLLRVVTVTAGHGW</sequence>
<protein>
    <submittedName>
        <fullName evidence="1">Uncharacterized protein</fullName>
    </submittedName>
</protein>
<organism evidence="1 2">
    <name type="scientific">Lucilia cuprina</name>
    <name type="common">Green bottle fly</name>
    <name type="synonym">Australian sheep blowfly</name>
    <dbReference type="NCBI Taxonomy" id="7375"/>
    <lineage>
        <taxon>Eukaryota</taxon>
        <taxon>Metazoa</taxon>
        <taxon>Ecdysozoa</taxon>
        <taxon>Arthropoda</taxon>
        <taxon>Hexapoda</taxon>
        <taxon>Insecta</taxon>
        <taxon>Pterygota</taxon>
        <taxon>Neoptera</taxon>
        <taxon>Endopterygota</taxon>
        <taxon>Diptera</taxon>
        <taxon>Brachycera</taxon>
        <taxon>Muscomorpha</taxon>
        <taxon>Oestroidea</taxon>
        <taxon>Calliphoridae</taxon>
        <taxon>Luciliinae</taxon>
        <taxon>Lucilia</taxon>
    </lineage>
</organism>
<dbReference type="Proteomes" id="UP000037069">
    <property type="component" value="Unassembled WGS sequence"/>
</dbReference>
<proteinExistence type="predicted"/>
<dbReference type="AlphaFoldDB" id="A0A0L0CJ19"/>
<accession>A0A0L0CJ19</accession>
<keyword evidence="2" id="KW-1185">Reference proteome</keyword>
<comment type="caution">
    <text evidence="1">The sequence shown here is derived from an EMBL/GenBank/DDBJ whole genome shotgun (WGS) entry which is preliminary data.</text>
</comment>
<dbReference type="EMBL" id="JRES01000333">
    <property type="protein sequence ID" value="KNC32222.1"/>
    <property type="molecule type" value="Genomic_DNA"/>
</dbReference>